<keyword evidence="6 9" id="KW-0378">Hydrolase</keyword>
<name>A0A1I0MZI1_9BACT</name>
<dbReference type="OrthoDB" id="9810259at2"/>
<keyword evidence="5 9" id="KW-0064">Aspartyl protease</keyword>
<evidence type="ECO:0000256" key="3">
    <source>
        <dbReference type="ARBA" id="ARBA00022670"/>
    </source>
</evidence>
<evidence type="ECO:0000256" key="10">
    <source>
        <dbReference type="RuleBase" id="RU004181"/>
    </source>
</evidence>
<dbReference type="Proteomes" id="UP000199437">
    <property type="component" value="Unassembled WGS sequence"/>
</dbReference>
<keyword evidence="3 9" id="KW-0645">Protease</keyword>
<dbReference type="PANTHER" id="PTHR33695">
    <property type="entry name" value="LIPOPROTEIN SIGNAL PEPTIDASE"/>
    <property type="match status" value="1"/>
</dbReference>
<evidence type="ECO:0000256" key="1">
    <source>
        <dbReference type="ARBA" id="ARBA00006139"/>
    </source>
</evidence>
<dbReference type="RefSeq" id="WP_090257143.1">
    <property type="nucleotide sequence ID" value="NZ_FOIR01000001.1"/>
</dbReference>
<dbReference type="HAMAP" id="MF_00161">
    <property type="entry name" value="LspA"/>
    <property type="match status" value="1"/>
</dbReference>
<evidence type="ECO:0000256" key="7">
    <source>
        <dbReference type="ARBA" id="ARBA00022989"/>
    </source>
</evidence>
<protein>
    <recommendedName>
        <fullName evidence="9">Lipoprotein signal peptidase</fullName>
        <ecNumber evidence="9">3.4.23.36</ecNumber>
    </recommendedName>
    <alternativeName>
        <fullName evidence="9">Prolipoprotein signal peptidase</fullName>
    </alternativeName>
    <alternativeName>
        <fullName evidence="9">Signal peptidase II</fullName>
        <shortName evidence="9">SPase II</shortName>
    </alternativeName>
</protein>
<reference evidence="12" key="1">
    <citation type="submission" date="2016-10" db="EMBL/GenBank/DDBJ databases">
        <authorList>
            <person name="Varghese N."/>
            <person name="Submissions S."/>
        </authorList>
    </citation>
    <scope>NUCLEOTIDE SEQUENCE [LARGE SCALE GENOMIC DNA]</scope>
    <source>
        <strain evidence="12">CGMCC 1.12402</strain>
    </source>
</reference>
<dbReference type="EC" id="3.4.23.36" evidence="9"/>
<feature type="active site" evidence="9">
    <location>
        <position position="171"/>
    </location>
</feature>
<comment type="subcellular location">
    <subcellularLocation>
        <location evidence="9">Cell membrane</location>
        <topology evidence="9">Multi-pass membrane protein</topology>
    </subcellularLocation>
</comment>
<evidence type="ECO:0000256" key="6">
    <source>
        <dbReference type="ARBA" id="ARBA00022801"/>
    </source>
</evidence>
<dbReference type="GeneID" id="99985562"/>
<evidence type="ECO:0000256" key="9">
    <source>
        <dbReference type="HAMAP-Rule" id="MF_00161"/>
    </source>
</evidence>
<evidence type="ECO:0000313" key="11">
    <source>
        <dbReference type="EMBL" id="SEV94230.1"/>
    </source>
</evidence>
<comment type="pathway">
    <text evidence="9">Protein modification; lipoprotein biosynthesis (signal peptide cleavage).</text>
</comment>
<evidence type="ECO:0000313" key="12">
    <source>
        <dbReference type="Proteomes" id="UP000199437"/>
    </source>
</evidence>
<dbReference type="PRINTS" id="PR00781">
    <property type="entry name" value="LIPOSIGPTASE"/>
</dbReference>
<comment type="function">
    <text evidence="9">This protein specifically catalyzes the removal of signal peptides from prolipoproteins.</text>
</comment>
<dbReference type="UniPathway" id="UPA00665"/>
<dbReference type="NCBIfam" id="NF011369">
    <property type="entry name" value="PRK14788.1"/>
    <property type="match status" value="1"/>
</dbReference>
<proteinExistence type="inferred from homology"/>
<dbReference type="GO" id="GO:0004190">
    <property type="term" value="F:aspartic-type endopeptidase activity"/>
    <property type="evidence" value="ECO:0007669"/>
    <property type="project" value="UniProtKB-UniRule"/>
</dbReference>
<feature type="transmembrane region" description="Helical" evidence="9">
    <location>
        <begin position="96"/>
        <end position="119"/>
    </location>
</feature>
<dbReference type="InterPro" id="IPR001872">
    <property type="entry name" value="Peptidase_A8"/>
</dbReference>
<evidence type="ECO:0000256" key="5">
    <source>
        <dbReference type="ARBA" id="ARBA00022750"/>
    </source>
</evidence>
<comment type="catalytic activity">
    <reaction evidence="9">
        <text>Release of signal peptides from bacterial membrane prolipoproteins. Hydrolyzes -Xaa-Yaa-Zaa-|-(S,diacylglyceryl)Cys-, in which Xaa is hydrophobic (preferably Leu), and Yaa (Ala or Ser) and Zaa (Gly or Ala) have small, neutral side chains.</text>
        <dbReference type="EC" id="3.4.23.36"/>
    </reaction>
</comment>
<accession>A0A1I0MZI1</accession>
<dbReference type="Pfam" id="PF01252">
    <property type="entry name" value="Peptidase_A8"/>
    <property type="match status" value="1"/>
</dbReference>
<keyword evidence="2 9" id="KW-1003">Cell membrane</keyword>
<organism evidence="11 12">
    <name type="scientific">Roseivirga pacifica</name>
    <dbReference type="NCBI Taxonomy" id="1267423"/>
    <lineage>
        <taxon>Bacteria</taxon>
        <taxon>Pseudomonadati</taxon>
        <taxon>Bacteroidota</taxon>
        <taxon>Cytophagia</taxon>
        <taxon>Cytophagales</taxon>
        <taxon>Roseivirgaceae</taxon>
        <taxon>Roseivirga</taxon>
    </lineage>
</organism>
<dbReference type="STRING" id="1267423.SAMN05216290_0824"/>
<dbReference type="GO" id="GO:0006508">
    <property type="term" value="P:proteolysis"/>
    <property type="evidence" value="ECO:0007669"/>
    <property type="project" value="UniProtKB-KW"/>
</dbReference>
<evidence type="ECO:0000256" key="4">
    <source>
        <dbReference type="ARBA" id="ARBA00022692"/>
    </source>
</evidence>
<feature type="transmembrane region" description="Helical" evidence="9">
    <location>
        <begin position="66"/>
        <end position="84"/>
    </location>
</feature>
<feature type="transmembrane region" description="Helical" evidence="9">
    <location>
        <begin position="162"/>
        <end position="184"/>
    </location>
</feature>
<comment type="caution">
    <text evidence="9">Lacks conserved residue(s) required for the propagation of feature annotation.</text>
</comment>
<gene>
    <name evidence="9" type="primary">lspA</name>
    <name evidence="11" type="ORF">SAMN05216290_0824</name>
</gene>
<keyword evidence="7 9" id="KW-1133">Transmembrane helix</keyword>
<evidence type="ECO:0000256" key="2">
    <source>
        <dbReference type="ARBA" id="ARBA00022475"/>
    </source>
</evidence>
<keyword evidence="4 9" id="KW-0812">Transmembrane</keyword>
<dbReference type="PANTHER" id="PTHR33695:SF1">
    <property type="entry name" value="LIPOPROTEIN SIGNAL PEPTIDASE"/>
    <property type="match status" value="1"/>
</dbReference>
<feature type="active site" evidence="9">
    <location>
        <position position="138"/>
    </location>
</feature>
<dbReference type="GO" id="GO:0005886">
    <property type="term" value="C:plasma membrane"/>
    <property type="evidence" value="ECO:0007669"/>
    <property type="project" value="UniProtKB-SubCell"/>
</dbReference>
<keyword evidence="12" id="KW-1185">Reference proteome</keyword>
<sequence length="198" mass="22405">MKWNKYFLLTIGVIVVDQAIKLWVHFNMPMGAGGEISVVGEWFKLHYILNKGMAFGMSLGSSYGKLGLTLFRLFAMVAIGILLYRLSKKNYHAGLLWCLAAILGGAIGNLIDSVFYGVFLENAPYESITPWFHGQVIDMFYFDVWEGYLPNWLPLWGGREVALWPIFNVADAAIFIGVLSLVLFQRRFLTPQNQPSRS</sequence>
<dbReference type="AlphaFoldDB" id="A0A1I0MZI1"/>
<keyword evidence="8 9" id="KW-0472">Membrane</keyword>
<dbReference type="EMBL" id="FOIR01000001">
    <property type="protein sequence ID" value="SEV94230.1"/>
    <property type="molecule type" value="Genomic_DNA"/>
</dbReference>
<comment type="similarity">
    <text evidence="1 9 10">Belongs to the peptidase A8 family.</text>
</comment>
<evidence type="ECO:0000256" key="8">
    <source>
        <dbReference type="ARBA" id="ARBA00023136"/>
    </source>
</evidence>